<dbReference type="PANTHER" id="PTHR13589:SF6">
    <property type="entry name" value="CREB-REGULATED TRANSCRIPTION COACTIVATOR 2"/>
    <property type="match status" value="1"/>
</dbReference>
<gene>
    <name evidence="3" type="primary">CRTC2_2</name>
    <name evidence="3" type="ORF">ILYODFUR_035354</name>
</gene>
<evidence type="ECO:0000259" key="2">
    <source>
        <dbReference type="Pfam" id="PF12885"/>
    </source>
</evidence>
<comment type="caution">
    <text evidence="3">The sequence shown here is derived from an EMBL/GenBank/DDBJ whole genome shotgun (WGS) entry which is preliminary data.</text>
</comment>
<feature type="region of interest" description="Disordered" evidence="1">
    <location>
        <begin position="33"/>
        <end position="117"/>
    </location>
</feature>
<keyword evidence="4" id="KW-1185">Reference proteome</keyword>
<dbReference type="Pfam" id="PF12885">
    <property type="entry name" value="TORC_M"/>
    <property type="match status" value="1"/>
</dbReference>
<dbReference type="PANTHER" id="PTHR13589">
    <property type="entry name" value="CREB-REGULATED TRANSCRIPTION COACTIVATOR"/>
    <property type="match status" value="1"/>
</dbReference>
<dbReference type="InterPro" id="IPR024786">
    <property type="entry name" value="TORC"/>
</dbReference>
<feature type="non-terminal residue" evidence="3">
    <location>
        <position position="137"/>
    </location>
</feature>
<dbReference type="InterPro" id="IPR024784">
    <property type="entry name" value="TORC_M"/>
</dbReference>
<protein>
    <submittedName>
        <fullName evidence="3">CREB-regulated transcription coactivator 2</fullName>
    </submittedName>
</protein>
<organism evidence="3 4">
    <name type="scientific">Ilyodon furcidens</name>
    <name type="common">goldbreast splitfin</name>
    <dbReference type="NCBI Taxonomy" id="33524"/>
    <lineage>
        <taxon>Eukaryota</taxon>
        <taxon>Metazoa</taxon>
        <taxon>Chordata</taxon>
        <taxon>Craniata</taxon>
        <taxon>Vertebrata</taxon>
        <taxon>Euteleostomi</taxon>
        <taxon>Actinopterygii</taxon>
        <taxon>Neopterygii</taxon>
        <taxon>Teleostei</taxon>
        <taxon>Neoteleostei</taxon>
        <taxon>Acanthomorphata</taxon>
        <taxon>Ovalentaria</taxon>
        <taxon>Atherinomorphae</taxon>
        <taxon>Cyprinodontiformes</taxon>
        <taxon>Goodeidae</taxon>
        <taxon>Ilyodon</taxon>
    </lineage>
</organism>
<evidence type="ECO:0000313" key="4">
    <source>
        <dbReference type="Proteomes" id="UP001482620"/>
    </source>
</evidence>
<feature type="domain" description="Transducer of regulated CREB activity middle" evidence="2">
    <location>
        <begin position="8"/>
        <end position="125"/>
    </location>
</feature>
<evidence type="ECO:0000256" key="1">
    <source>
        <dbReference type="SAM" id="MobiDB-lite"/>
    </source>
</evidence>
<name>A0ABV0UCB9_9TELE</name>
<reference evidence="3 4" key="1">
    <citation type="submission" date="2021-06" db="EMBL/GenBank/DDBJ databases">
        <authorList>
            <person name="Palmer J.M."/>
        </authorList>
    </citation>
    <scope>NUCLEOTIDE SEQUENCE [LARGE SCALE GENOMIC DNA]</scope>
    <source>
        <strain evidence="4">if_2019</strain>
        <tissue evidence="3">Muscle</tissue>
    </source>
</reference>
<feature type="compositionally biased region" description="Low complexity" evidence="1">
    <location>
        <begin position="97"/>
        <end position="117"/>
    </location>
</feature>
<dbReference type="EMBL" id="JAHRIQ010064625">
    <property type="protein sequence ID" value="MEQ2242381.1"/>
    <property type="molecule type" value="Genomic_DNA"/>
</dbReference>
<proteinExistence type="predicted"/>
<accession>A0ABV0UCB9</accession>
<dbReference type="Proteomes" id="UP001482620">
    <property type="component" value="Unassembled WGS sequence"/>
</dbReference>
<evidence type="ECO:0000313" key="3">
    <source>
        <dbReference type="EMBL" id="MEQ2242381.1"/>
    </source>
</evidence>
<sequence>MRSMSPSAVFPYPVPPIEENVLDEDKLLKAWDTKKPLSSSRPRSCEVPGINIFTSPEQPSTPVQGVPQVPSTGGSLPDLSSLHFPSPLPTPLDQDEPSYPGPSTLSGGSSTGNLASNLTQLGINVAGGNGSYHHPSP</sequence>
<feature type="compositionally biased region" description="Polar residues" evidence="1">
    <location>
        <begin position="52"/>
        <end position="74"/>
    </location>
</feature>